<name>A0A840P9W2_9ACTN</name>
<dbReference type="PANTHER" id="PTHR11365:SF23">
    <property type="entry name" value="HYPOTHETICAL 5-OXOPROLINASE (EUROFUNG)-RELATED"/>
    <property type="match status" value="1"/>
</dbReference>
<dbReference type="EC" id="3.5.2.14" evidence="3"/>
<dbReference type="GO" id="GO:0047423">
    <property type="term" value="F:N-methylhydantoinase (ATP-hydrolyzing) activity"/>
    <property type="evidence" value="ECO:0007669"/>
    <property type="project" value="UniProtKB-EC"/>
</dbReference>
<dbReference type="RefSeq" id="WP_185052731.1">
    <property type="nucleotide sequence ID" value="NZ_BAABIX010000037.1"/>
</dbReference>
<evidence type="ECO:0000313" key="4">
    <source>
        <dbReference type="Proteomes" id="UP000578449"/>
    </source>
</evidence>
<protein>
    <submittedName>
        <fullName evidence="3">N-methylhydantoinase B</fullName>
        <ecNumber evidence="3">3.5.2.14</ecNumber>
    </submittedName>
</protein>
<dbReference type="EMBL" id="JACHGN010000012">
    <property type="protein sequence ID" value="MBB5135799.1"/>
    <property type="molecule type" value="Genomic_DNA"/>
</dbReference>
<dbReference type="Pfam" id="PF02538">
    <property type="entry name" value="Hydantoinase_B"/>
    <property type="match status" value="1"/>
</dbReference>
<evidence type="ECO:0000259" key="2">
    <source>
        <dbReference type="Pfam" id="PF02538"/>
    </source>
</evidence>
<organism evidence="3 4">
    <name type="scientific">Thermocatellispora tengchongensis</name>
    <dbReference type="NCBI Taxonomy" id="1073253"/>
    <lineage>
        <taxon>Bacteria</taxon>
        <taxon>Bacillati</taxon>
        <taxon>Actinomycetota</taxon>
        <taxon>Actinomycetes</taxon>
        <taxon>Streptosporangiales</taxon>
        <taxon>Streptosporangiaceae</taxon>
        <taxon>Thermocatellispora</taxon>
    </lineage>
</organism>
<evidence type="ECO:0000256" key="1">
    <source>
        <dbReference type="SAM" id="MobiDB-lite"/>
    </source>
</evidence>
<dbReference type="AlphaFoldDB" id="A0A840P9W2"/>
<accession>A0A840P9W2</accession>
<dbReference type="PANTHER" id="PTHR11365">
    <property type="entry name" value="5-OXOPROLINASE RELATED"/>
    <property type="match status" value="1"/>
</dbReference>
<comment type="caution">
    <text evidence="3">The sequence shown here is derived from an EMBL/GenBank/DDBJ whole genome shotgun (WGS) entry which is preliminary data.</text>
</comment>
<keyword evidence="3" id="KW-0378">Hydrolase</keyword>
<proteinExistence type="predicted"/>
<feature type="compositionally biased region" description="Basic and acidic residues" evidence="1">
    <location>
        <begin position="12"/>
        <end position="22"/>
    </location>
</feature>
<dbReference type="InterPro" id="IPR045079">
    <property type="entry name" value="Oxoprolinase-like"/>
</dbReference>
<gene>
    <name evidence="3" type="ORF">HNP84_005543</name>
</gene>
<evidence type="ECO:0000313" key="3">
    <source>
        <dbReference type="EMBL" id="MBB5135799.1"/>
    </source>
</evidence>
<feature type="domain" description="Hydantoinase B/oxoprolinase" evidence="2">
    <location>
        <begin position="22"/>
        <end position="541"/>
    </location>
</feature>
<feature type="region of interest" description="Disordered" evidence="1">
    <location>
        <begin position="1"/>
        <end position="22"/>
    </location>
</feature>
<dbReference type="Proteomes" id="UP000578449">
    <property type="component" value="Unassembled WGS sequence"/>
</dbReference>
<reference evidence="3 4" key="1">
    <citation type="submission" date="2020-08" db="EMBL/GenBank/DDBJ databases">
        <title>Genomic Encyclopedia of Type Strains, Phase IV (KMG-IV): sequencing the most valuable type-strain genomes for metagenomic binning, comparative biology and taxonomic classification.</title>
        <authorList>
            <person name="Goeker M."/>
        </authorList>
    </citation>
    <scope>NUCLEOTIDE SEQUENCE [LARGE SCALE GENOMIC DNA]</scope>
    <source>
        <strain evidence="3 4">DSM 45615</strain>
    </source>
</reference>
<dbReference type="InterPro" id="IPR003692">
    <property type="entry name" value="Hydantoinase_B"/>
</dbReference>
<dbReference type="GO" id="GO:0017168">
    <property type="term" value="F:5-oxoprolinase (ATP-hydrolyzing) activity"/>
    <property type="evidence" value="ECO:0007669"/>
    <property type="project" value="TreeGrafter"/>
</dbReference>
<dbReference type="GO" id="GO:0005829">
    <property type="term" value="C:cytosol"/>
    <property type="evidence" value="ECO:0007669"/>
    <property type="project" value="TreeGrafter"/>
</dbReference>
<sequence>MTVVRTVFTAPEPDRGGGREADPVTTEIVRQGLNAAADHMKRSLIRTAFSPIIYEALDFAVAFYDEDMCMLAQAPTLPAFMGTLGFCVRAAVDGVGGPDALAPGDVILYNDPYGTGSHPQDAAMVVPVFHAEELVGYAAIKAHWLDIGGKDPYCTDTLDVYQEGTIFPGVKLYDAGRLVTDVYRMILANSRMADMVIGDINAMVAGTRAGAEALAAIVARHGVETFRRCVARMYDHGEALVRAWFSALPDGVYTAASVIDSDGVSGRPIPFGVAVRVAGSRVEVDLTDCPDQVPGPINCPLPSTVAAARLAIAFLAGAGEQPNEGHFRPLELLTREGSLFHPTRPAPCFLYGIPADHAIELIIRSLAEGVPDSVPAASGGDINSLVWWGNRKDTGAPWADGAPHPVGQGASPRGDGASALMFLSESATRFTPAEVWEARNPWRIERLALAPDSGGPGRFRGGLGLDLSFRCLEDQYLTAALARTELEPWGLDGGLPGRPNRLTVEYPDGTAADYALRTRVPLPEGAVVHLRTGSGGGYGPPEERDPEAVRADLREGYITEEHAREHYPHAL</sequence>
<dbReference type="GO" id="GO:0006749">
    <property type="term" value="P:glutathione metabolic process"/>
    <property type="evidence" value="ECO:0007669"/>
    <property type="project" value="TreeGrafter"/>
</dbReference>
<keyword evidence="4" id="KW-1185">Reference proteome</keyword>